<name>A0ABR1X9P6_9PEZI</name>
<keyword evidence="3" id="KW-1185">Reference proteome</keyword>
<dbReference type="EMBL" id="JAQQWN010000002">
    <property type="protein sequence ID" value="KAK8093425.1"/>
    <property type="molecule type" value="Genomic_DNA"/>
</dbReference>
<accession>A0ABR1X9P6</accession>
<feature type="domain" description="HTH psq-type" evidence="1">
    <location>
        <begin position="6"/>
        <end position="30"/>
    </location>
</feature>
<evidence type="ECO:0000259" key="1">
    <source>
        <dbReference type="Pfam" id="PF05225"/>
    </source>
</evidence>
<evidence type="ECO:0000313" key="3">
    <source>
        <dbReference type="Proteomes" id="UP001433268"/>
    </source>
</evidence>
<comment type="caution">
    <text evidence="2">The sequence shown here is derived from an EMBL/GenBank/DDBJ whole genome shotgun (WGS) entry which is preliminary data.</text>
</comment>
<organism evidence="2 3">
    <name type="scientific">Apiospora hydei</name>
    <dbReference type="NCBI Taxonomy" id="1337664"/>
    <lineage>
        <taxon>Eukaryota</taxon>
        <taxon>Fungi</taxon>
        <taxon>Dikarya</taxon>
        <taxon>Ascomycota</taxon>
        <taxon>Pezizomycotina</taxon>
        <taxon>Sordariomycetes</taxon>
        <taxon>Xylariomycetidae</taxon>
        <taxon>Amphisphaeriales</taxon>
        <taxon>Apiosporaceae</taxon>
        <taxon>Apiospora</taxon>
    </lineage>
</organism>
<reference evidence="2 3" key="1">
    <citation type="submission" date="2023-01" db="EMBL/GenBank/DDBJ databases">
        <title>Analysis of 21 Apiospora genomes using comparative genomics revels a genus with tremendous synthesis potential of carbohydrate active enzymes and secondary metabolites.</title>
        <authorList>
            <person name="Sorensen T."/>
        </authorList>
    </citation>
    <scope>NUCLEOTIDE SEQUENCE [LARGE SCALE GENOMIC DNA]</scope>
    <source>
        <strain evidence="2 3">CBS 114990</strain>
    </source>
</reference>
<sequence length="70" mass="7886">MNQYSEGELQEALDCVANGTPIKQAAREYGQRSKTGSKVNTLDQKVQQIYKGSVLTRRSTYRYGLSLSRL</sequence>
<evidence type="ECO:0000313" key="2">
    <source>
        <dbReference type="EMBL" id="KAK8093425.1"/>
    </source>
</evidence>
<gene>
    <name evidence="2" type="ORF">PG997_000110</name>
</gene>
<dbReference type="GeneID" id="92037485"/>
<protein>
    <recommendedName>
        <fullName evidence="1">HTH psq-type domain-containing protein</fullName>
    </recommendedName>
</protein>
<dbReference type="Proteomes" id="UP001433268">
    <property type="component" value="Unassembled WGS sequence"/>
</dbReference>
<dbReference type="Pfam" id="PF05225">
    <property type="entry name" value="HTH_psq"/>
    <property type="match status" value="1"/>
</dbReference>
<dbReference type="InterPro" id="IPR007889">
    <property type="entry name" value="HTH_Psq"/>
</dbReference>
<dbReference type="RefSeq" id="XP_066674198.1">
    <property type="nucleotide sequence ID" value="XM_066804425.1"/>
</dbReference>
<proteinExistence type="predicted"/>